<dbReference type="NCBIfam" id="NF003483">
    <property type="entry name" value="PRK05159.1"/>
    <property type="match status" value="1"/>
</dbReference>
<dbReference type="FunFam" id="3.30.930.10:FF:000013">
    <property type="entry name" value="Aspartate--tRNA ligase, cytoplasmic"/>
    <property type="match status" value="1"/>
</dbReference>
<dbReference type="InterPro" id="IPR012340">
    <property type="entry name" value="NA-bd_OB-fold"/>
</dbReference>
<dbReference type="InterPro" id="IPR006195">
    <property type="entry name" value="aa-tRNA-synth_II"/>
</dbReference>
<evidence type="ECO:0000256" key="12">
    <source>
        <dbReference type="SAM" id="MobiDB-lite"/>
    </source>
</evidence>
<dbReference type="Proteomes" id="UP001605036">
    <property type="component" value="Unassembled WGS sequence"/>
</dbReference>
<dbReference type="PROSITE" id="PS50862">
    <property type="entry name" value="AA_TRNA_LIGASE_II"/>
    <property type="match status" value="1"/>
</dbReference>
<dbReference type="GO" id="GO:0006412">
    <property type="term" value="P:translation"/>
    <property type="evidence" value="ECO:0007669"/>
    <property type="project" value="UniProtKB-KW"/>
</dbReference>
<evidence type="ECO:0000256" key="7">
    <source>
        <dbReference type="ARBA" id="ARBA00022840"/>
    </source>
</evidence>
<dbReference type="SUPFAM" id="SSF55681">
    <property type="entry name" value="Class II aaRS and biotin synthetases"/>
    <property type="match status" value="1"/>
</dbReference>
<dbReference type="EMBL" id="JBHFFA010000006">
    <property type="protein sequence ID" value="KAL2623296.1"/>
    <property type="molecule type" value="Genomic_DNA"/>
</dbReference>
<evidence type="ECO:0000256" key="2">
    <source>
        <dbReference type="ARBA" id="ARBA00005312"/>
    </source>
</evidence>
<dbReference type="InterPro" id="IPR004523">
    <property type="entry name" value="Asp-tRNA_synthase_2"/>
</dbReference>
<feature type="region of interest" description="Disordered" evidence="12">
    <location>
        <begin position="1"/>
        <end position="48"/>
    </location>
</feature>
<evidence type="ECO:0000256" key="1">
    <source>
        <dbReference type="ARBA" id="ARBA00004496"/>
    </source>
</evidence>
<dbReference type="Pfam" id="PF01336">
    <property type="entry name" value="tRNA_anti-codon"/>
    <property type="match status" value="1"/>
</dbReference>
<dbReference type="GO" id="GO:0005737">
    <property type="term" value="C:cytoplasm"/>
    <property type="evidence" value="ECO:0007669"/>
    <property type="project" value="UniProtKB-SubCell"/>
</dbReference>
<dbReference type="Gene3D" id="2.40.50.140">
    <property type="entry name" value="Nucleic acid-binding proteins"/>
    <property type="match status" value="1"/>
</dbReference>
<dbReference type="Pfam" id="PF00152">
    <property type="entry name" value="tRNA-synt_2"/>
    <property type="match status" value="1"/>
</dbReference>
<comment type="catalytic activity">
    <reaction evidence="11">
        <text>tRNA(Asp) + L-aspartate + ATP = L-aspartyl-tRNA(Asp) + AMP + diphosphate</text>
        <dbReference type="Rhea" id="RHEA:19649"/>
        <dbReference type="Rhea" id="RHEA-COMP:9660"/>
        <dbReference type="Rhea" id="RHEA-COMP:9678"/>
        <dbReference type="ChEBI" id="CHEBI:29991"/>
        <dbReference type="ChEBI" id="CHEBI:30616"/>
        <dbReference type="ChEBI" id="CHEBI:33019"/>
        <dbReference type="ChEBI" id="CHEBI:78442"/>
        <dbReference type="ChEBI" id="CHEBI:78516"/>
        <dbReference type="ChEBI" id="CHEBI:456215"/>
        <dbReference type="EC" id="6.1.1.12"/>
    </reaction>
</comment>
<comment type="caution">
    <text evidence="14">The sequence shown here is derived from an EMBL/GenBank/DDBJ whole genome shotgun (WGS) entry which is preliminary data.</text>
</comment>
<dbReference type="InterPro" id="IPR045864">
    <property type="entry name" value="aa-tRNA-synth_II/BPL/LPL"/>
</dbReference>
<name>A0ABD1Y9J6_9MARC</name>
<dbReference type="FunFam" id="2.40.50.140:FF:000132">
    <property type="entry name" value="Aspartyl-tRNA synthetase, cytoplasmic"/>
    <property type="match status" value="1"/>
</dbReference>
<dbReference type="PRINTS" id="PR01042">
    <property type="entry name" value="TRNASYNTHASP"/>
</dbReference>
<dbReference type="Gene3D" id="3.30.930.10">
    <property type="entry name" value="Bira Bifunctional Protein, Domain 2"/>
    <property type="match status" value="1"/>
</dbReference>
<evidence type="ECO:0000259" key="13">
    <source>
        <dbReference type="PROSITE" id="PS50862"/>
    </source>
</evidence>
<keyword evidence="9" id="KW-0030">Aminoacyl-tRNA synthetase</keyword>
<dbReference type="GO" id="GO:0005524">
    <property type="term" value="F:ATP binding"/>
    <property type="evidence" value="ECO:0007669"/>
    <property type="project" value="UniProtKB-KW"/>
</dbReference>
<evidence type="ECO:0000313" key="14">
    <source>
        <dbReference type="EMBL" id="KAL2623296.1"/>
    </source>
</evidence>
<evidence type="ECO:0000256" key="6">
    <source>
        <dbReference type="ARBA" id="ARBA00022741"/>
    </source>
</evidence>
<evidence type="ECO:0000256" key="10">
    <source>
        <dbReference type="ARBA" id="ARBA00033155"/>
    </source>
</evidence>
<dbReference type="CDD" id="cd00776">
    <property type="entry name" value="AsxRS_core"/>
    <property type="match status" value="1"/>
</dbReference>
<comment type="similarity">
    <text evidence="2">Belongs to the class-II aminoacyl-tRNA synthetase family. Type 2 subfamily.</text>
</comment>
<dbReference type="EC" id="6.1.1.12" evidence="3"/>
<evidence type="ECO:0000256" key="3">
    <source>
        <dbReference type="ARBA" id="ARBA00012841"/>
    </source>
</evidence>
<accession>A0ABD1Y9J6</accession>
<organism evidence="14 15">
    <name type="scientific">Riccia fluitans</name>
    <dbReference type="NCBI Taxonomy" id="41844"/>
    <lineage>
        <taxon>Eukaryota</taxon>
        <taxon>Viridiplantae</taxon>
        <taxon>Streptophyta</taxon>
        <taxon>Embryophyta</taxon>
        <taxon>Marchantiophyta</taxon>
        <taxon>Marchantiopsida</taxon>
        <taxon>Marchantiidae</taxon>
        <taxon>Marchantiales</taxon>
        <taxon>Ricciaceae</taxon>
        <taxon>Riccia</taxon>
    </lineage>
</organism>
<dbReference type="InterPro" id="IPR004364">
    <property type="entry name" value="Aa-tRNA-synt_II"/>
</dbReference>
<protein>
    <recommendedName>
        <fullName evidence="3">aspartate--tRNA ligase</fullName>
        <ecNumber evidence="3">6.1.1.12</ecNumber>
    </recommendedName>
    <alternativeName>
        <fullName evidence="10">Aspartyl-tRNA synthetase</fullName>
    </alternativeName>
</protein>
<keyword evidence="6" id="KW-0547">Nucleotide-binding</keyword>
<reference evidence="14 15" key="1">
    <citation type="submission" date="2024-09" db="EMBL/GenBank/DDBJ databases">
        <title>Chromosome-scale assembly of Riccia fluitans.</title>
        <authorList>
            <person name="Paukszto L."/>
            <person name="Sawicki J."/>
            <person name="Karawczyk K."/>
            <person name="Piernik-Szablinska J."/>
            <person name="Szczecinska M."/>
            <person name="Mazdziarz M."/>
        </authorList>
    </citation>
    <scope>NUCLEOTIDE SEQUENCE [LARGE SCALE GENOMIC DNA]</scope>
    <source>
        <strain evidence="14">Rf_01</strain>
        <tissue evidence="14">Aerial parts of the thallus</tissue>
    </source>
</reference>
<dbReference type="PANTHER" id="PTHR43450">
    <property type="entry name" value="ASPARTYL-TRNA SYNTHETASE"/>
    <property type="match status" value="1"/>
</dbReference>
<gene>
    <name evidence="14" type="ORF">R1flu_003501</name>
</gene>
<proteinExistence type="inferred from homology"/>
<dbReference type="SUPFAM" id="SSF50249">
    <property type="entry name" value="Nucleic acid-binding proteins"/>
    <property type="match status" value="1"/>
</dbReference>
<evidence type="ECO:0000256" key="9">
    <source>
        <dbReference type="ARBA" id="ARBA00023146"/>
    </source>
</evidence>
<evidence type="ECO:0000256" key="8">
    <source>
        <dbReference type="ARBA" id="ARBA00022917"/>
    </source>
</evidence>
<dbReference type="GO" id="GO:0004815">
    <property type="term" value="F:aspartate-tRNA ligase activity"/>
    <property type="evidence" value="ECO:0007669"/>
    <property type="project" value="UniProtKB-EC"/>
</dbReference>
<sequence>MEDEKVNTVAGEEVKMQDGGNEVKEEKKKEKKEKKENPKNAKKAERQLARQMEAAAVKEVDDPLAANYGEIELQTLQSAAQSGRKWTKVSQLDQELKGQAVLVRGRVHAVRSKGKMAFLVVRESGYTVQCLASVAENVISKQMLKFISVLNKESIVDVEGEVSVPPGEIAGTSQQVEIQIRKVYCVSKSLASLPLTLEDAARSELDFEKAEKGGKQYARVGQDTRLNNRVLDLRTPANQAIFRVQSHVSMFFREFLISEDFIELHTPKLMAGASEGGASVFTLDYKGQPACLAQSPQLHKQMGICADFGRVFEIGPVFRAENSFTHRHLCEFTGLDLEMEIKEHYFEVIDLLDKLFVYIFDGLNEKCKKELEAINQQYPFEPLKYHKETLRLTFDEGVQLLKEAGIIVDPMADFNTETEKKLGQLVKDKYDTDFYVLHRYPLTIRPFYTMPCADDPRYSNSFDVFIRGEEIISGAQRVHDVLLLTKRATECGIDVTSLSAYIDSFRYGVVPHGGLGVGLERVVMLFCALGNIRKTSLFPRDPQRLAP</sequence>
<evidence type="ECO:0000256" key="11">
    <source>
        <dbReference type="ARBA" id="ARBA00047904"/>
    </source>
</evidence>
<keyword evidence="4" id="KW-0963">Cytoplasm</keyword>
<dbReference type="NCBIfam" id="TIGR00458">
    <property type="entry name" value="aspS_nondisc"/>
    <property type="match status" value="1"/>
</dbReference>
<comment type="subcellular location">
    <subcellularLocation>
        <location evidence="1">Cytoplasm</location>
    </subcellularLocation>
</comment>
<keyword evidence="5" id="KW-0436">Ligase</keyword>
<dbReference type="CDD" id="cd04320">
    <property type="entry name" value="AspRS_cyto_N"/>
    <property type="match status" value="1"/>
</dbReference>
<keyword evidence="15" id="KW-1185">Reference proteome</keyword>
<keyword evidence="7" id="KW-0067">ATP-binding</keyword>
<keyword evidence="8" id="KW-0648">Protein biosynthesis</keyword>
<evidence type="ECO:0000256" key="5">
    <source>
        <dbReference type="ARBA" id="ARBA00022598"/>
    </source>
</evidence>
<feature type="domain" description="Aminoacyl-transfer RNA synthetases class-II family profile" evidence="13">
    <location>
        <begin position="242"/>
        <end position="539"/>
    </location>
</feature>
<dbReference type="PANTHER" id="PTHR43450:SF1">
    <property type="entry name" value="ASPARTATE--TRNA LIGASE, CYTOPLASMIC"/>
    <property type="match status" value="1"/>
</dbReference>
<dbReference type="HAMAP" id="MF_02075">
    <property type="entry name" value="Asp_tRNA_synth_type2"/>
    <property type="match status" value="1"/>
</dbReference>
<evidence type="ECO:0000313" key="15">
    <source>
        <dbReference type="Proteomes" id="UP001605036"/>
    </source>
</evidence>
<dbReference type="InterPro" id="IPR004365">
    <property type="entry name" value="NA-bd_OB_tRNA"/>
</dbReference>
<dbReference type="InterPro" id="IPR002312">
    <property type="entry name" value="Asp/Asn-tRNA-synth_IIb"/>
</dbReference>
<dbReference type="AlphaFoldDB" id="A0ABD1Y9J6"/>
<evidence type="ECO:0000256" key="4">
    <source>
        <dbReference type="ARBA" id="ARBA00022490"/>
    </source>
</evidence>